<evidence type="ECO:0000313" key="2">
    <source>
        <dbReference type="EMBL" id="MET3659199.1"/>
    </source>
</evidence>
<evidence type="ECO:0000256" key="1">
    <source>
        <dbReference type="SAM" id="Phobius"/>
    </source>
</evidence>
<feature type="transmembrane region" description="Helical" evidence="1">
    <location>
        <begin position="29"/>
        <end position="49"/>
    </location>
</feature>
<protein>
    <submittedName>
        <fullName evidence="2">Membrane protein YeiH</fullName>
    </submittedName>
</protein>
<dbReference type="EMBL" id="JBEPME010000008">
    <property type="protein sequence ID" value="MET3659199.1"/>
    <property type="molecule type" value="Genomic_DNA"/>
</dbReference>
<keyword evidence="1" id="KW-0812">Transmembrane</keyword>
<sequence length="58" mass="6862">MIKQALVYSVSFFIFPTVLQFLFKPEINWVDNIGLSIFAFFGYIFFAWMNKSAKKDNK</sequence>
<reference evidence="2 3" key="1">
    <citation type="submission" date="2024-06" db="EMBL/GenBank/DDBJ databases">
        <title>Sorghum-associated microbial communities from plants grown in Nebraska, USA.</title>
        <authorList>
            <person name="Schachtman D."/>
        </authorList>
    </citation>
    <scope>NUCLEOTIDE SEQUENCE [LARGE SCALE GENOMIC DNA]</scope>
    <source>
        <strain evidence="2 3">1288</strain>
    </source>
</reference>
<accession>A0ABV2KDR0</accession>
<keyword evidence="1" id="KW-1133">Transmembrane helix</keyword>
<organism evidence="2 3">
    <name type="scientific">Sporosarcina psychrophila</name>
    <name type="common">Bacillus psychrophilus</name>
    <dbReference type="NCBI Taxonomy" id="1476"/>
    <lineage>
        <taxon>Bacteria</taxon>
        <taxon>Bacillati</taxon>
        <taxon>Bacillota</taxon>
        <taxon>Bacilli</taxon>
        <taxon>Bacillales</taxon>
        <taxon>Caryophanaceae</taxon>
        <taxon>Sporosarcina</taxon>
    </lineage>
</organism>
<dbReference type="Proteomes" id="UP001549104">
    <property type="component" value="Unassembled WGS sequence"/>
</dbReference>
<name>A0ABV2KDR0_SPOPS</name>
<keyword evidence="3" id="KW-1185">Reference proteome</keyword>
<comment type="caution">
    <text evidence="2">The sequence shown here is derived from an EMBL/GenBank/DDBJ whole genome shotgun (WGS) entry which is preliminary data.</text>
</comment>
<gene>
    <name evidence="2" type="ORF">ABIC55_004319</name>
</gene>
<proteinExistence type="predicted"/>
<evidence type="ECO:0000313" key="3">
    <source>
        <dbReference type="Proteomes" id="UP001549104"/>
    </source>
</evidence>
<feature type="transmembrane region" description="Helical" evidence="1">
    <location>
        <begin position="5"/>
        <end position="23"/>
    </location>
</feature>
<keyword evidence="1" id="KW-0472">Membrane</keyword>
<dbReference type="RefSeq" id="WP_156475959.1">
    <property type="nucleotide sequence ID" value="NZ_CP014616.1"/>
</dbReference>